<keyword evidence="3" id="KW-1185">Reference proteome</keyword>
<dbReference type="InterPro" id="IPR052602">
    <property type="entry name" value="Growth_transcription_reg"/>
</dbReference>
<sequence>MSEISDILEARESKLIELSRTNVELQEQNMELTRKLKDAESKSSEREMARIEFEGRLATLDRKLQQANSENEMLKTRLKEALEELSHRGNGELAALLREKEEECRELREEGEKLSKQEMNLTTMIKNLRAAQRNSEKTITNLRQHLEECENEVDRAKKSLGAREGVERAQVEAIHNLKSTLEAREKEMTELQSAIENERKTLKQEKRLLEEEKEHWNEREMSLLAEVEIGRMETEKLRDTLTKVQEEHARREEAQRVERQVLERRLVEVEARGEEVGAQASRATRPLLRQLESLQTMSRQREAAWEATERELLGKL</sequence>
<reference evidence="2" key="1">
    <citation type="submission" date="2013-04" db="EMBL/GenBank/DDBJ databases">
        <authorList>
            <person name="Qu J."/>
            <person name="Murali S.C."/>
            <person name="Bandaranaike D."/>
            <person name="Bellair M."/>
            <person name="Blankenburg K."/>
            <person name="Chao H."/>
            <person name="Dinh H."/>
            <person name="Doddapaneni H."/>
            <person name="Downs B."/>
            <person name="Dugan-Rocha S."/>
            <person name="Elkadiri S."/>
            <person name="Gnanaolivu R.D."/>
            <person name="Hernandez B."/>
            <person name="Javaid M."/>
            <person name="Jayaseelan J.C."/>
            <person name="Lee S."/>
            <person name="Li M."/>
            <person name="Ming W."/>
            <person name="Munidasa M."/>
            <person name="Muniz J."/>
            <person name="Nguyen L."/>
            <person name="Ongeri F."/>
            <person name="Osuji N."/>
            <person name="Pu L.-L."/>
            <person name="Puazo M."/>
            <person name="Qu C."/>
            <person name="Quiroz J."/>
            <person name="Raj R."/>
            <person name="Weissenberger G."/>
            <person name="Xin Y."/>
            <person name="Zou X."/>
            <person name="Han Y."/>
            <person name="Richards S."/>
            <person name="Worley K."/>
            <person name="Muzny D."/>
            <person name="Gibbs R."/>
        </authorList>
    </citation>
    <scope>NUCLEOTIDE SEQUENCE</scope>
    <source>
        <strain evidence="2">Sampled in the wild</strain>
    </source>
</reference>
<protein>
    <submittedName>
        <fullName evidence="2">Uncharacterized protein</fullName>
    </submittedName>
</protein>
<keyword evidence="1" id="KW-0175">Coiled coil</keyword>
<dbReference type="GO" id="GO:0005783">
    <property type="term" value="C:endoplasmic reticulum"/>
    <property type="evidence" value="ECO:0007669"/>
    <property type="project" value="TreeGrafter"/>
</dbReference>
<dbReference type="PANTHER" id="PTHR46515">
    <property type="entry name" value="TATA ELEMENT MODULATORY FACTOR TMF1"/>
    <property type="match status" value="1"/>
</dbReference>
<dbReference type="EMBL" id="KZ309235">
    <property type="protein sequence ID" value="KAG8237873.1"/>
    <property type="molecule type" value="Genomic_DNA"/>
</dbReference>
<proteinExistence type="predicted"/>
<organism evidence="2 3">
    <name type="scientific">Ladona fulva</name>
    <name type="common">Scarce chaser dragonfly</name>
    <name type="synonym">Libellula fulva</name>
    <dbReference type="NCBI Taxonomy" id="123851"/>
    <lineage>
        <taxon>Eukaryota</taxon>
        <taxon>Metazoa</taxon>
        <taxon>Ecdysozoa</taxon>
        <taxon>Arthropoda</taxon>
        <taxon>Hexapoda</taxon>
        <taxon>Insecta</taxon>
        <taxon>Pterygota</taxon>
        <taxon>Palaeoptera</taxon>
        <taxon>Odonata</taxon>
        <taxon>Epiprocta</taxon>
        <taxon>Anisoptera</taxon>
        <taxon>Libelluloidea</taxon>
        <taxon>Libellulidae</taxon>
        <taxon>Ladona</taxon>
    </lineage>
</organism>
<dbReference type="InterPro" id="IPR022092">
    <property type="entry name" value="TMF_DNA-bd"/>
</dbReference>
<name>A0A8K0PAH4_LADFU</name>
<dbReference type="GO" id="GO:0005794">
    <property type="term" value="C:Golgi apparatus"/>
    <property type="evidence" value="ECO:0007669"/>
    <property type="project" value="TreeGrafter"/>
</dbReference>
<evidence type="ECO:0000256" key="1">
    <source>
        <dbReference type="SAM" id="Coils"/>
    </source>
</evidence>
<dbReference type="Pfam" id="PF12329">
    <property type="entry name" value="TMF_DNA_bd"/>
    <property type="match status" value="1"/>
</dbReference>
<dbReference type="Proteomes" id="UP000792457">
    <property type="component" value="Unassembled WGS sequence"/>
</dbReference>
<accession>A0A8K0PAH4</accession>
<dbReference type="AlphaFoldDB" id="A0A8K0PAH4"/>
<gene>
    <name evidence="2" type="ORF">J437_LFUL017882</name>
</gene>
<comment type="caution">
    <text evidence="2">The sequence shown here is derived from an EMBL/GenBank/DDBJ whole genome shotgun (WGS) entry which is preliminary data.</text>
</comment>
<evidence type="ECO:0000313" key="3">
    <source>
        <dbReference type="Proteomes" id="UP000792457"/>
    </source>
</evidence>
<dbReference type="OrthoDB" id="74178at2759"/>
<feature type="coiled-coil region" evidence="1">
    <location>
        <begin position="8"/>
        <end position="226"/>
    </location>
</feature>
<evidence type="ECO:0000313" key="2">
    <source>
        <dbReference type="EMBL" id="KAG8237873.1"/>
    </source>
</evidence>
<reference evidence="2" key="2">
    <citation type="submission" date="2017-10" db="EMBL/GenBank/DDBJ databases">
        <title>Ladona fulva Genome sequencing and assembly.</title>
        <authorList>
            <person name="Murali S."/>
            <person name="Richards S."/>
            <person name="Bandaranaike D."/>
            <person name="Bellair M."/>
            <person name="Blankenburg K."/>
            <person name="Chao H."/>
            <person name="Dinh H."/>
            <person name="Doddapaneni H."/>
            <person name="Dugan-Rocha S."/>
            <person name="Elkadiri S."/>
            <person name="Gnanaolivu R."/>
            <person name="Hernandez B."/>
            <person name="Skinner E."/>
            <person name="Javaid M."/>
            <person name="Lee S."/>
            <person name="Li M."/>
            <person name="Ming W."/>
            <person name="Munidasa M."/>
            <person name="Muniz J."/>
            <person name="Nguyen L."/>
            <person name="Hughes D."/>
            <person name="Osuji N."/>
            <person name="Pu L.-L."/>
            <person name="Puazo M."/>
            <person name="Qu C."/>
            <person name="Quiroz J."/>
            <person name="Raj R."/>
            <person name="Weissenberger G."/>
            <person name="Xin Y."/>
            <person name="Zou X."/>
            <person name="Han Y."/>
            <person name="Worley K."/>
            <person name="Muzny D."/>
            <person name="Gibbs R."/>
        </authorList>
    </citation>
    <scope>NUCLEOTIDE SEQUENCE</scope>
    <source>
        <strain evidence="2">Sampled in the wild</strain>
    </source>
</reference>
<feature type="non-terminal residue" evidence="2">
    <location>
        <position position="1"/>
    </location>
</feature>
<dbReference type="PANTHER" id="PTHR46515:SF1">
    <property type="entry name" value="TATA ELEMENT MODULATORY FACTOR"/>
    <property type="match status" value="1"/>
</dbReference>